<sequence>MTKLSFRITSLQTMTNRKKGTGQKPKKPFNWPANQKLNVSKRFWGPHVKKMQIKKSNRMVRGVLSSMALKEKESLPSVNLK</sequence>
<accession>A0A7J6V2E1</accession>
<dbReference type="EMBL" id="JABWDY010039210">
    <property type="protein sequence ID" value="KAF5179136.1"/>
    <property type="molecule type" value="Genomic_DNA"/>
</dbReference>
<gene>
    <name evidence="1" type="ORF">FRX31_031278</name>
</gene>
<comment type="caution">
    <text evidence="1">The sequence shown here is derived from an EMBL/GenBank/DDBJ whole genome shotgun (WGS) entry which is preliminary data.</text>
</comment>
<evidence type="ECO:0000313" key="1">
    <source>
        <dbReference type="EMBL" id="KAF5179136.1"/>
    </source>
</evidence>
<evidence type="ECO:0000313" key="2">
    <source>
        <dbReference type="Proteomes" id="UP000554482"/>
    </source>
</evidence>
<proteinExistence type="predicted"/>
<organism evidence="1 2">
    <name type="scientific">Thalictrum thalictroides</name>
    <name type="common">Rue-anemone</name>
    <name type="synonym">Anemone thalictroides</name>
    <dbReference type="NCBI Taxonomy" id="46969"/>
    <lineage>
        <taxon>Eukaryota</taxon>
        <taxon>Viridiplantae</taxon>
        <taxon>Streptophyta</taxon>
        <taxon>Embryophyta</taxon>
        <taxon>Tracheophyta</taxon>
        <taxon>Spermatophyta</taxon>
        <taxon>Magnoliopsida</taxon>
        <taxon>Ranunculales</taxon>
        <taxon>Ranunculaceae</taxon>
        <taxon>Thalictroideae</taxon>
        <taxon>Thalictrum</taxon>
    </lineage>
</organism>
<reference evidence="1 2" key="1">
    <citation type="submission" date="2020-06" db="EMBL/GenBank/DDBJ databases">
        <title>Transcriptomic and genomic resources for Thalictrum thalictroides and T. hernandezii: Facilitating candidate gene discovery in an emerging model plant lineage.</title>
        <authorList>
            <person name="Arias T."/>
            <person name="Riano-Pachon D.M."/>
            <person name="Di Stilio V.S."/>
        </authorList>
    </citation>
    <scope>NUCLEOTIDE SEQUENCE [LARGE SCALE GENOMIC DNA]</scope>
    <source>
        <strain evidence="2">cv. WT478/WT964</strain>
        <tissue evidence="1">Leaves</tissue>
    </source>
</reference>
<name>A0A7J6V2E1_THATH</name>
<dbReference type="Proteomes" id="UP000554482">
    <property type="component" value="Unassembled WGS sequence"/>
</dbReference>
<keyword evidence="2" id="KW-1185">Reference proteome</keyword>
<protein>
    <submittedName>
        <fullName evidence="1">Uncharacterized protein</fullName>
    </submittedName>
</protein>
<dbReference type="AlphaFoldDB" id="A0A7J6V2E1"/>